<dbReference type="RefSeq" id="WP_087936450.1">
    <property type="nucleotide sequence ID" value="NZ_JAUDCK010000016.1"/>
</dbReference>
<gene>
    <name evidence="1" type="ORF">QUV98_05835</name>
</gene>
<dbReference type="Proteomes" id="UP001529275">
    <property type="component" value="Unassembled WGS sequence"/>
</dbReference>
<reference evidence="1 2" key="2">
    <citation type="submission" date="2023-06" db="EMBL/GenBank/DDBJ databases">
        <authorList>
            <person name="Zeman M."/>
            <person name="Kubasova T."/>
            <person name="Jahodarova E."/>
            <person name="Nykrynova M."/>
            <person name="Rychlik I."/>
        </authorList>
    </citation>
    <scope>NUCLEOTIDE SEQUENCE [LARGE SCALE GENOMIC DNA]</scope>
    <source>
        <strain evidence="1 2">ET341</strain>
    </source>
</reference>
<dbReference type="EMBL" id="JAUDCK010000016">
    <property type="protein sequence ID" value="MDM8195836.1"/>
    <property type="molecule type" value="Genomic_DNA"/>
</dbReference>
<comment type="caution">
    <text evidence="1">The sequence shown here is derived from an EMBL/GenBank/DDBJ whole genome shotgun (WGS) entry which is preliminary data.</text>
</comment>
<organism evidence="1 2">
    <name type="scientific">Massilimicrobiota timonensis</name>
    <dbReference type="NCBI Taxonomy" id="1776392"/>
    <lineage>
        <taxon>Bacteria</taxon>
        <taxon>Bacillati</taxon>
        <taxon>Bacillota</taxon>
        <taxon>Erysipelotrichia</taxon>
        <taxon>Erysipelotrichales</taxon>
        <taxon>Erysipelotrichaceae</taxon>
        <taxon>Massilimicrobiota</taxon>
    </lineage>
</organism>
<keyword evidence="2" id="KW-1185">Reference proteome</keyword>
<proteinExistence type="predicted"/>
<evidence type="ECO:0000313" key="1">
    <source>
        <dbReference type="EMBL" id="MDM8195836.1"/>
    </source>
</evidence>
<accession>A0ABT7UI74</accession>
<evidence type="ECO:0000313" key="2">
    <source>
        <dbReference type="Proteomes" id="UP001529275"/>
    </source>
</evidence>
<name>A0ABT7UI74_9FIRM</name>
<sequence length="68" mass="7965">MSISFALMGILQVPIQSDVMFQQICQFFGPQIDSDFAIQKQNIEKKSDEMYEKCYKDWLQEGEIPVKK</sequence>
<reference evidence="2" key="1">
    <citation type="submission" date="2023-06" db="EMBL/GenBank/DDBJ databases">
        <title>Identification and characterization of horizontal gene transfer across gut microbiota members of farm animals based on homology search.</title>
        <authorList>
            <person name="Zeman M."/>
            <person name="Kubasova T."/>
            <person name="Jahodarova E."/>
            <person name="Nykrynova M."/>
            <person name="Rychlik I."/>
        </authorList>
    </citation>
    <scope>NUCLEOTIDE SEQUENCE [LARGE SCALE GENOMIC DNA]</scope>
    <source>
        <strain evidence="2">ET341</strain>
    </source>
</reference>
<protein>
    <submittedName>
        <fullName evidence="1">Uncharacterized protein</fullName>
    </submittedName>
</protein>